<proteinExistence type="predicted"/>
<organism evidence="2 3">
    <name type="scientific">Sulfobacillus acidophilus (strain ATCC 700253 / DSM 10332 / NAL)</name>
    <dbReference type="NCBI Taxonomy" id="679936"/>
    <lineage>
        <taxon>Bacteria</taxon>
        <taxon>Bacillati</taxon>
        <taxon>Bacillota</taxon>
        <taxon>Clostridia</taxon>
        <taxon>Eubacteriales</taxon>
        <taxon>Clostridiales Family XVII. Incertae Sedis</taxon>
        <taxon>Sulfobacillus</taxon>
    </lineage>
</organism>
<keyword evidence="1" id="KW-1133">Transmembrane helix</keyword>
<evidence type="ECO:0000313" key="2">
    <source>
        <dbReference type="EMBL" id="AEW06561.1"/>
    </source>
</evidence>
<dbReference type="AlphaFoldDB" id="G8U116"/>
<protein>
    <submittedName>
        <fullName evidence="2">Uncharacterized protein</fullName>
    </submittedName>
</protein>
<accession>G8U116</accession>
<keyword evidence="1" id="KW-0472">Membrane</keyword>
<evidence type="ECO:0000256" key="1">
    <source>
        <dbReference type="SAM" id="Phobius"/>
    </source>
</evidence>
<reference evidence="3" key="1">
    <citation type="submission" date="2011-12" db="EMBL/GenBank/DDBJ databases">
        <title>The complete genome of chromosome of Sulfobacillus acidophilus DSM 10332.</title>
        <authorList>
            <person name="Lucas S."/>
            <person name="Han J."/>
            <person name="Lapidus A."/>
            <person name="Bruce D."/>
            <person name="Goodwin L."/>
            <person name="Pitluck S."/>
            <person name="Peters L."/>
            <person name="Kyrpides N."/>
            <person name="Mavromatis K."/>
            <person name="Ivanova N."/>
            <person name="Mikhailova N."/>
            <person name="Chertkov O."/>
            <person name="Saunders E."/>
            <person name="Detter J.C."/>
            <person name="Tapia R."/>
            <person name="Han C."/>
            <person name="Land M."/>
            <person name="Hauser L."/>
            <person name="Markowitz V."/>
            <person name="Cheng J.-F."/>
            <person name="Hugenholtz P."/>
            <person name="Woyke T."/>
            <person name="Wu D."/>
            <person name="Pukall R."/>
            <person name="Gehrich-Schroeter G."/>
            <person name="Schneider S."/>
            <person name="Klenk H.-P."/>
            <person name="Eisen J.A."/>
        </authorList>
    </citation>
    <scope>NUCLEOTIDE SEQUENCE [LARGE SCALE GENOMIC DNA]</scope>
    <source>
        <strain evidence="3">ATCC 700253 / DSM 10332 / NAL</strain>
    </source>
</reference>
<feature type="transmembrane region" description="Helical" evidence="1">
    <location>
        <begin position="35"/>
        <end position="56"/>
    </location>
</feature>
<gene>
    <name evidence="2" type="ordered locus">Sulac_3114</name>
</gene>
<evidence type="ECO:0000313" key="3">
    <source>
        <dbReference type="Proteomes" id="UP000005439"/>
    </source>
</evidence>
<keyword evidence="1" id="KW-0812">Transmembrane</keyword>
<dbReference type="Proteomes" id="UP000005439">
    <property type="component" value="Chromosome"/>
</dbReference>
<keyword evidence="3" id="KW-1185">Reference proteome</keyword>
<name>G8U116_SULAD</name>
<reference evidence="2 3" key="2">
    <citation type="journal article" date="2012" name="Stand. Genomic Sci.">
        <title>Complete genome sequence of the moderately thermophilic mineral-sulfide-oxidizing firmicute Sulfobacillus acidophilus type strain (NAL(T)).</title>
        <authorList>
            <person name="Anderson I."/>
            <person name="Chertkov O."/>
            <person name="Chen A."/>
            <person name="Saunders E."/>
            <person name="Lapidus A."/>
            <person name="Nolan M."/>
            <person name="Lucas S."/>
            <person name="Hammon N."/>
            <person name="Deshpande S."/>
            <person name="Cheng J.F."/>
            <person name="Han C."/>
            <person name="Tapia R."/>
            <person name="Goodwin L.A."/>
            <person name="Pitluck S."/>
            <person name="Liolios K."/>
            <person name="Pagani I."/>
            <person name="Ivanova N."/>
            <person name="Mikhailova N."/>
            <person name="Pati A."/>
            <person name="Palaniappan K."/>
            <person name="Land M."/>
            <person name="Pan C."/>
            <person name="Rohde M."/>
            <person name="Pukall R."/>
            <person name="Goker M."/>
            <person name="Detter J.C."/>
            <person name="Woyke T."/>
            <person name="Bristow J."/>
            <person name="Eisen J.A."/>
            <person name="Markowitz V."/>
            <person name="Hugenholtz P."/>
            <person name="Kyrpides N.C."/>
            <person name="Klenk H.P."/>
            <person name="Mavromatis K."/>
        </authorList>
    </citation>
    <scope>NUCLEOTIDE SEQUENCE [LARGE SCALE GENOMIC DNA]</scope>
    <source>
        <strain evidence="3">ATCC 700253 / DSM 10332 / NAL</strain>
    </source>
</reference>
<dbReference type="HOGENOM" id="CLU_2620719_0_0_9"/>
<dbReference type="KEGG" id="sap:Sulac_3114"/>
<dbReference type="EMBL" id="CP003179">
    <property type="protein sequence ID" value="AEW06561.1"/>
    <property type="molecule type" value="Genomic_DNA"/>
</dbReference>
<sequence length="78" mass="8907">MKEENIKHAAEALDDWFRERYAKTGETDAIIDPTVWATVLGVHPAVVIAAVVWLTAKGRLQRIIRPEGRQAYRWPPAR</sequence>
<dbReference type="PATRIC" id="fig|679936.5.peg.3221"/>